<evidence type="ECO:0000256" key="1">
    <source>
        <dbReference type="SAM" id="MobiDB-lite"/>
    </source>
</evidence>
<protein>
    <submittedName>
        <fullName evidence="2">Uncharacterized protein</fullName>
    </submittedName>
</protein>
<reference evidence="2" key="1">
    <citation type="submission" date="2022-11" db="EMBL/GenBank/DDBJ databases">
        <authorList>
            <person name="Petersen C."/>
        </authorList>
    </citation>
    <scope>NUCLEOTIDE SEQUENCE</scope>
    <source>
        <strain evidence="2">IBT 22155</strain>
    </source>
</reference>
<keyword evidence="3" id="KW-1185">Reference proteome</keyword>
<gene>
    <name evidence="2" type="ORF">N7515_005014</name>
</gene>
<dbReference type="Proteomes" id="UP001149079">
    <property type="component" value="Unassembled WGS sequence"/>
</dbReference>
<feature type="compositionally biased region" description="Polar residues" evidence="1">
    <location>
        <begin position="213"/>
        <end position="224"/>
    </location>
</feature>
<reference evidence="2" key="2">
    <citation type="journal article" date="2023" name="IMA Fungus">
        <title>Comparative genomic study of the Penicillium genus elucidates a diverse pangenome and 15 lateral gene transfer events.</title>
        <authorList>
            <person name="Petersen C."/>
            <person name="Sorensen T."/>
            <person name="Nielsen M.R."/>
            <person name="Sondergaard T.E."/>
            <person name="Sorensen J.L."/>
            <person name="Fitzpatrick D.A."/>
            <person name="Frisvad J.C."/>
            <person name="Nielsen K.L."/>
        </authorList>
    </citation>
    <scope>NUCLEOTIDE SEQUENCE</scope>
    <source>
        <strain evidence="2">IBT 22155</strain>
    </source>
</reference>
<feature type="region of interest" description="Disordered" evidence="1">
    <location>
        <begin position="36"/>
        <end position="55"/>
    </location>
</feature>
<name>A0A9W9L416_9EURO</name>
<dbReference type="EMBL" id="JAPQKL010000004">
    <property type="protein sequence ID" value="KAJ5135736.1"/>
    <property type="molecule type" value="Genomic_DNA"/>
</dbReference>
<sequence length="224" mass="24851">MSSRVTLGPYSDHPPGPVVFTQEQIRCLEEAAIFLPEPQPNTSTDTSGKRKVSAAFSAPRSVSNSLTSSSSSASVTTRGFQSHVIQTFEIPMAEESVEVLEYIGFIPDVARLIYDRYCNRPSPTQNPDDLMTYVSGHLASLHLRQYDDMGHQEALAHTLAYWAKDTVETRYAALLGQQQVLQSQANQRMAHKRNMSGRGLSLDMSPADMNKAHPSSNPRQQRLI</sequence>
<comment type="caution">
    <text evidence="2">The sequence shown here is derived from an EMBL/GenBank/DDBJ whole genome shotgun (WGS) entry which is preliminary data.</text>
</comment>
<evidence type="ECO:0000313" key="3">
    <source>
        <dbReference type="Proteomes" id="UP001149079"/>
    </source>
</evidence>
<accession>A0A9W9L416</accession>
<dbReference type="OrthoDB" id="4368230at2759"/>
<proteinExistence type="predicted"/>
<evidence type="ECO:0000313" key="2">
    <source>
        <dbReference type="EMBL" id="KAJ5135736.1"/>
    </source>
</evidence>
<dbReference type="RefSeq" id="XP_056522708.1">
    <property type="nucleotide sequence ID" value="XM_056665758.1"/>
</dbReference>
<feature type="region of interest" description="Disordered" evidence="1">
    <location>
        <begin position="185"/>
        <end position="224"/>
    </location>
</feature>
<dbReference type="GeneID" id="81404928"/>
<organism evidence="2 3">
    <name type="scientific">Penicillium bovifimosum</name>
    <dbReference type="NCBI Taxonomy" id="126998"/>
    <lineage>
        <taxon>Eukaryota</taxon>
        <taxon>Fungi</taxon>
        <taxon>Dikarya</taxon>
        <taxon>Ascomycota</taxon>
        <taxon>Pezizomycotina</taxon>
        <taxon>Eurotiomycetes</taxon>
        <taxon>Eurotiomycetidae</taxon>
        <taxon>Eurotiales</taxon>
        <taxon>Aspergillaceae</taxon>
        <taxon>Penicillium</taxon>
    </lineage>
</organism>
<dbReference type="AlphaFoldDB" id="A0A9W9L416"/>